<organism evidence="9 10">
    <name type="scientific">Blautia wexlerae</name>
    <dbReference type="NCBI Taxonomy" id="418240"/>
    <lineage>
        <taxon>Bacteria</taxon>
        <taxon>Bacillati</taxon>
        <taxon>Bacillota</taxon>
        <taxon>Clostridia</taxon>
        <taxon>Lachnospirales</taxon>
        <taxon>Lachnospiraceae</taxon>
        <taxon>Blautia</taxon>
    </lineage>
</organism>
<dbReference type="InterPro" id="IPR051393">
    <property type="entry name" value="ABC_transporter_permease"/>
</dbReference>
<comment type="subcellular location">
    <subcellularLocation>
        <location evidence="1 7">Cell membrane</location>
        <topology evidence="1 7">Multi-pass membrane protein</topology>
    </subcellularLocation>
</comment>
<keyword evidence="3" id="KW-1003">Cell membrane</keyword>
<name>A0A174UEU1_9FIRM</name>
<dbReference type="GO" id="GO:0055085">
    <property type="term" value="P:transmembrane transport"/>
    <property type="evidence" value="ECO:0007669"/>
    <property type="project" value="InterPro"/>
</dbReference>
<feature type="transmembrane region" description="Helical" evidence="7">
    <location>
        <begin position="210"/>
        <end position="229"/>
    </location>
</feature>
<dbReference type="Pfam" id="PF00528">
    <property type="entry name" value="BPD_transp_1"/>
    <property type="match status" value="1"/>
</dbReference>
<evidence type="ECO:0000256" key="5">
    <source>
        <dbReference type="ARBA" id="ARBA00022989"/>
    </source>
</evidence>
<gene>
    <name evidence="9" type="primary">ugpA_11</name>
    <name evidence="9" type="ORF">ERS852523_04324</name>
</gene>
<feature type="transmembrane region" description="Helical" evidence="7">
    <location>
        <begin position="16"/>
        <end position="36"/>
    </location>
</feature>
<dbReference type="InterPro" id="IPR000515">
    <property type="entry name" value="MetI-like"/>
</dbReference>
<dbReference type="GO" id="GO:0005886">
    <property type="term" value="C:plasma membrane"/>
    <property type="evidence" value="ECO:0007669"/>
    <property type="project" value="UniProtKB-SubCell"/>
</dbReference>
<evidence type="ECO:0000256" key="6">
    <source>
        <dbReference type="ARBA" id="ARBA00023136"/>
    </source>
</evidence>
<dbReference type="EMBL" id="CZAW01000102">
    <property type="protein sequence ID" value="CUQ19241.1"/>
    <property type="molecule type" value="Genomic_DNA"/>
</dbReference>
<evidence type="ECO:0000313" key="9">
    <source>
        <dbReference type="EMBL" id="CUQ19241.1"/>
    </source>
</evidence>
<dbReference type="PANTHER" id="PTHR30193">
    <property type="entry name" value="ABC TRANSPORTER PERMEASE PROTEIN"/>
    <property type="match status" value="1"/>
</dbReference>
<feature type="transmembrane region" description="Helical" evidence="7">
    <location>
        <begin position="262"/>
        <end position="284"/>
    </location>
</feature>
<evidence type="ECO:0000256" key="4">
    <source>
        <dbReference type="ARBA" id="ARBA00022692"/>
    </source>
</evidence>
<sequence>MKKAVNRKRPAVNKIYYIYVGILAVLFFIFHTIPFLKGVFYSFTDWRGYGEWNFVGLRNYLHMFVDADTGNAYIFTFKFAVITTILVNVISLVLACALNAKIKFKNTIKAFYFLPYMLGSLIVGFIFNYIFANLVPELGKALGIKALSVNILGTNNAIWGIIAVSLWIGCAFNTLIYIAGLQSIDTDVYEAADLDGATGFKRFSKITFPLLAPSFTINMVLSAKGYLMVYDQIMAMTDGGPGTATTSIAVLIYKRGFGGGQFAYQSANAVMLFIVVVLISIFQLRILEKREEKLG</sequence>
<keyword evidence="5 7" id="KW-1133">Transmembrane helix</keyword>
<keyword evidence="6 7" id="KW-0472">Membrane</keyword>
<evidence type="ECO:0000256" key="1">
    <source>
        <dbReference type="ARBA" id="ARBA00004651"/>
    </source>
</evidence>
<dbReference type="RefSeq" id="WP_055154109.1">
    <property type="nucleotide sequence ID" value="NZ_CZAW01000102.1"/>
</dbReference>
<dbReference type="SUPFAM" id="SSF161098">
    <property type="entry name" value="MetI-like"/>
    <property type="match status" value="1"/>
</dbReference>
<dbReference type="PANTHER" id="PTHR30193:SF37">
    <property type="entry name" value="INNER MEMBRANE ABC TRANSPORTER PERMEASE PROTEIN YCJO"/>
    <property type="match status" value="1"/>
</dbReference>
<feature type="transmembrane region" description="Helical" evidence="7">
    <location>
        <begin position="72"/>
        <end position="98"/>
    </location>
</feature>
<proteinExistence type="inferred from homology"/>
<dbReference type="AlphaFoldDB" id="A0A174UEU1"/>
<dbReference type="Proteomes" id="UP000095712">
    <property type="component" value="Unassembled WGS sequence"/>
</dbReference>
<evidence type="ECO:0000313" key="10">
    <source>
        <dbReference type="Proteomes" id="UP000095712"/>
    </source>
</evidence>
<feature type="transmembrane region" description="Helical" evidence="7">
    <location>
        <begin position="110"/>
        <end position="131"/>
    </location>
</feature>
<evidence type="ECO:0000259" key="8">
    <source>
        <dbReference type="PROSITE" id="PS50928"/>
    </source>
</evidence>
<accession>A0A174UEU1</accession>
<comment type="similarity">
    <text evidence="7">Belongs to the binding-protein-dependent transport system permease family.</text>
</comment>
<dbReference type="InterPro" id="IPR035906">
    <property type="entry name" value="MetI-like_sf"/>
</dbReference>
<feature type="transmembrane region" description="Helical" evidence="7">
    <location>
        <begin position="157"/>
        <end position="179"/>
    </location>
</feature>
<dbReference type="OrthoDB" id="9786413at2"/>
<evidence type="ECO:0000256" key="7">
    <source>
        <dbReference type="RuleBase" id="RU363032"/>
    </source>
</evidence>
<reference evidence="9 10" key="1">
    <citation type="submission" date="2015-09" db="EMBL/GenBank/DDBJ databases">
        <authorList>
            <consortium name="Pathogen Informatics"/>
        </authorList>
    </citation>
    <scope>NUCLEOTIDE SEQUENCE [LARGE SCALE GENOMIC DNA]</scope>
    <source>
        <strain evidence="9 10">2789STDY5834911</strain>
    </source>
</reference>
<keyword evidence="4 7" id="KW-0812">Transmembrane</keyword>
<keyword evidence="2 7" id="KW-0813">Transport</keyword>
<feature type="domain" description="ABC transmembrane type-1" evidence="8">
    <location>
        <begin position="73"/>
        <end position="283"/>
    </location>
</feature>
<protein>
    <submittedName>
        <fullName evidence="9">sn-glycerol-3-phosphate transport system permease protein ugpA</fullName>
    </submittedName>
</protein>
<evidence type="ECO:0000256" key="2">
    <source>
        <dbReference type="ARBA" id="ARBA00022448"/>
    </source>
</evidence>
<dbReference type="PROSITE" id="PS50928">
    <property type="entry name" value="ABC_TM1"/>
    <property type="match status" value="1"/>
</dbReference>
<evidence type="ECO:0000256" key="3">
    <source>
        <dbReference type="ARBA" id="ARBA00022475"/>
    </source>
</evidence>
<dbReference type="Gene3D" id="1.10.3720.10">
    <property type="entry name" value="MetI-like"/>
    <property type="match status" value="1"/>
</dbReference>
<dbReference type="CDD" id="cd06261">
    <property type="entry name" value="TM_PBP2"/>
    <property type="match status" value="1"/>
</dbReference>